<dbReference type="PANTHER" id="PTHR36113:SF6">
    <property type="entry name" value="FOSFOMYCIN RESISTANCE PROTEIN FOSX"/>
    <property type="match status" value="1"/>
</dbReference>
<dbReference type="Proteomes" id="UP001596439">
    <property type="component" value="Unassembled WGS sequence"/>
</dbReference>
<dbReference type="RefSeq" id="WP_214790057.1">
    <property type="nucleotide sequence ID" value="NZ_JANIEL010000008.1"/>
</dbReference>
<reference evidence="4" key="1">
    <citation type="journal article" date="2019" name="Int. J. Syst. Evol. Microbiol.">
        <title>The Global Catalogue of Microorganisms (GCM) 10K type strain sequencing project: providing services to taxonomists for standard genome sequencing and annotation.</title>
        <authorList>
            <consortium name="The Broad Institute Genomics Platform"/>
            <consortium name="The Broad Institute Genome Sequencing Center for Infectious Disease"/>
            <person name="Wu L."/>
            <person name="Ma J."/>
        </authorList>
    </citation>
    <scope>NUCLEOTIDE SEQUENCE [LARGE SCALE GENOMIC DNA]</scope>
    <source>
        <strain evidence="4">CCUG 55590</strain>
    </source>
</reference>
<keyword evidence="1" id="KW-0479">Metal-binding</keyword>
<dbReference type="InterPro" id="IPR037478">
    <property type="entry name" value="YwkD-like_dom"/>
</dbReference>
<sequence length="126" mass="14663">MDLHTIHHVAIIASDYDKAKQFYVEALGFEVIREHHRPQKQDHKIDLRLGTYELELFIKPDSPERPSFPEACGLRHLAFKVEDIESVVAELNERGIMTEPIRCDDFTGEKMTFFFDPDGLPLELHE</sequence>
<proteinExistence type="predicted"/>
<dbReference type="InterPro" id="IPR004360">
    <property type="entry name" value="Glyas_Fos-R_dOase_dom"/>
</dbReference>
<dbReference type="Pfam" id="PF00903">
    <property type="entry name" value="Glyoxalase"/>
    <property type="match status" value="1"/>
</dbReference>
<accession>A0ABW2PMM1</accession>
<dbReference type="InterPro" id="IPR037523">
    <property type="entry name" value="VOC_core"/>
</dbReference>
<feature type="domain" description="VOC" evidence="2">
    <location>
        <begin position="5"/>
        <end position="126"/>
    </location>
</feature>
<protein>
    <submittedName>
        <fullName evidence="3">VOC family protein</fullName>
    </submittedName>
</protein>
<name>A0ABW2PMM1_9BACL</name>
<dbReference type="PANTHER" id="PTHR36113">
    <property type="entry name" value="LYASE, PUTATIVE-RELATED-RELATED"/>
    <property type="match status" value="1"/>
</dbReference>
<evidence type="ECO:0000259" key="2">
    <source>
        <dbReference type="PROSITE" id="PS51819"/>
    </source>
</evidence>
<dbReference type="InterPro" id="IPR051332">
    <property type="entry name" value="Fosfomycin_Res_Enzymes"/>
</dbReference>
<gene>
    <name evidence="3" type="ORF">ACFQO8_11010</name>
</gene>
<dbReference type="SUPFAM" id="SSF54593">
    <property type="entry name" value="Glyoxalase/Bleomycin resistance protein/Dihydroxybiphenyl dioxygenase"/>
    <property type="match status" value="1"/>
</dbReference>
<evidence type="ECO:0000313" key="3">
    <source>
        <dbReference type="EMBL" id="MFC7390671.1"/>
    </source>
</evidence>
<dbReference type="InterPro" id="IPR029068">
    <property type="entry name" value="Glyas_Bleomycin-R_OHBP_Dase"/>
</dbReference>
<dbReference type="EMBL" id="JBHTCE010000002">
    <property type="protein sequence ID" value="MFC7390671.1"/>
    <property type="molecule type" value="Genomic_DNA"/>
</dbReference>
<dbReference type="CDD" id="cd08352">
    <property type="entry name" value="VOC_Bs_YwkD_like"/>
    <property type="match status" value="1"/>
</dbReference>
<evidence type="ECO:0000313" key="4">
    <source>
        <dbReference type="Proteomes" id="UP001596439"/>
    </source>
</evidence>
<keyword evidence="4" id="KW-1185">Reference proteome</keyword>
<evidence type="ECO:0000256" key="1">
    <source>
        <dbReference type="ARBA" id="ARBA00022723"/>
    </source>
</evidence>
<organism evidence="3 4">
    <name type="scientific">Exiguobacterium aestuarii</name>
    <dbReference type="NCBI Taxonomy" id="273527"/>
    <lineage>
        <taxon>Bacteria</taxon>
        <taxon>Bacillati</taxon>
        <taxon>Bacillota</taxon>
        <taxon>Bacilli</taxon>
        <taxon>Bacillales</taxon>
        <taxon>Bacillales Family XII. Incertae Sedis</taxon>
        <taxon>Exiguobacterium</taxon>
    </lineage>
</organism>
<dbReference type="Gene3D" id="3.10.180.10">
    <property type="entry name" value="2,3-Dihydroxybiphenyl 1,2-Dioxygenase, domain 1"/>
    <property type="match status" value="1"/>
</dbReference>
<dbReference type="PROSITE" id="PS51819">
    <property type="entry name" value="VOC"/>
    <property type="match status" value="1"/>
</dbReference>
<comment type="caution">
    <text evidence="3">The sequence shown here is derived from an EMBL/GenBank/DDBJ whole genome shotgun (WGS) entry which is preliminary data.</text>
</comment>